<dbReference type="RefSeq" id="WP_090674990.1">
    <property type="nucleotide sequence ID" value="NZ_FNIT01000007.1"/>
</dbReference>
<protein>
    <submittedName>
        <fullName evidence="4">Sugar lactone lactonase YvrE</fullName>
    </submittedName>
</protein>
<name>A0A1H0K259_9HYPH</name>
<dbReference type="SUPFAM" id="SSF63829">
    <property type="entry name" value="Calcium-dependent phosphotriesterase"/>
    <property type="match status" value="1"/>
</dbReference>
<evidence type="ECO:0000313" key="4">
    <source>
        <dbReference type="EMBL" id="SDO49976.1"/>
    </source>
</evidence>
<gene>
    <name evidence="4" type="ORF">SAMN05192530_10757</name>
</gene>
<dbReference type="Pfam" id="PF03022">
    <property type="entry name" value="MRJP"/>
    <property type="match status" value="1"/>
</dbReference>
<dbReference type="OrthoDB" id="9797664at2"/>
<dbReference type="Proteomes" id="UP000198793">
    <property type="component" value="Unassembled WGS sequence"/>
</dbReference>
<dbReference type="PANTHER" id="PTHR10009">
    <property type="entry name" value="PROTEIN YELLOW-RELATED"/>
    <property type="match status" value="1"/>
</dbReference>
<accession>A0A1H0K259</accession>
<evidence type="ECO:0000256" key="3">
    <source>
        <dbReference type="SAM" id="SignalP"/>
    </source>
</evidence>
<dbReference type="PROSITE" id="PS51318">
    <property type="entry name" value="TAT"/>
    <property type="match status" value="1"/>
</dbReference>
<dbReference type="InterPro" id="IPR011042">
    <property type="entry name" value="6-blade_b-propeller_TolB-like"/>
</dbReference>
<evidence type="ECO:0000256" key="2">
    <source>
        <dbReference type="ARBA" id="ARBA00022525"/>
    </source>
</evidence>
<feature type="signal peptide" evidence="3">
    <location>
        <begin position="1"/>
        <end position="22"/>
    </location>
</feature>
<keyword evidence="2" id="KW-0964">Secreted</keyword>
<comment type="subcellular location">
    <subcellularLocation>
        <location evidence="1">Secreted</location>
    </subcellularLocation>
</comment>
<dbReference type="InterPro" id="IPR017996">
    <property type="entry name" value="MRJP/yellow-related"/>
</dbReference>
<dbReference type="GO" id="GO:0005576">
    <property type="term" value="C:extracellular region"/>
    <property type="evidence" value="ECO:0007669"/>
    <property type="project" value="UniProtKB-SubCell"/>
</dbReference>
<keyword evidence="3" id="KW-0732">Signal</keyword>
<dbReference type="STRING" id="1166073.SAMN05192530_10757"/>
<dbReference type="AlphaFoldDB" id="A0A1H0K259"/>
<proteinExistence type="predicted"/>
<dbReference type="PANTHER" id="PTHR10009:SF18">
    <property type="entry name" value="PROTEIN YELLOW-LIKE PROTEIN"/>
    <property type="match status" value="1"/>
</dbReference>
<reference evidence="4 5" key="1">
    <citation type="submission" date="2016-10" db="EMBL/GenBank/DDBJ databases">
        <authorList>
            <person name="de Groot N.N."/>
        </authorList>
    </citation>
    <scope>NUCLEOTIDE SEQUENCE [LARGE SCALE GENOMIC DNA]</scope>
    <source>
        <strain evidence="5">L7-484,KACC 16230,DSM 25025</strain>
    </source>
</reference>
<dbReference type="InterPro" id="IPR006311">
    <property type="entry name" value="TAT_signal"/>
</dbReference>
<evidence type="ECO:0000256" key="1">
    <source>
        <dbReference type="ARBA" id="ARBA00004613"/>
    </source>
</evidence>
<sequence>MIRRRFLALSAAAAAAPLAARAQTNPPAPGAVQGAQASPARPAGEMELAYLADAPSTPTGLAVSAQGRVFLMMPRFTGREPITVGEVLEGGRVVAYPSEALNRVDRDEPQRSMFHVPNGVFGANESLWLLDAGLPEGKGVPVKGGAKLIEVDLGTNEVRRVLPLDPAIEPTSSLNDLRVDAQRNRAFITDQGQDGQGAILAVDLETGRCVRRLAEHPSTKSQEKVVKFVEARPVMQRPTPDAEPKSPQGGANGIALSPDGARLYYAPLMARRLYAVDAALLLDENATDGDVAASVEDLGEKGMTGGLSTDSQDRVYLTLQEQNALARRHPDGRIEVLGSDPRLVWADTISITPDRWLYVSGAQVNRRPEYNGGEDLQKPPYAILRVRIDADPA</sequence>
<evidence type="ECO:0000313" key="5">
    <source>
        <dbReference type="Proteomes" id="UP000198793"/>
    </source>
</evidence>
<keyword evidence="5" id="KW-1185">Reference proteome</keyword>
<organism evidence="4 5">
    <name type="scientific">Aureimonas jatrophae</name>
    <dbReference type="NCBI Taxonomy" id="1166073"/>
    <lineage>
        <taxon>Bacteria</taxon>
        <taxon>Pseudomonadati</taxon>
        <taxon>Pseudomonadota</taxon>
        <taxon>Alphaproteobacteria</taxon>
        <taxon>Hyphomicrobiales</taxon>
        <taxon>Aurantimonadaceae</taxon>
        <taxon>Aureimonas</taxon>
    </lineage>
</organism>
<dbReference type="EMBL" id="FNIT01000007">
    <property type="protein sequence ID" value="SDO49976.1"/>
    <property type="molecule type" value="Genomic_DNA"/>
</dbReference>
<dbReference type="Gene3D" id="2.120.10.30">
    <property type="entry name" value="TolB, C-terminal domain"/>
    <property type="match status" value="1"/>
</dbReference>
<feature type="chain" id="PRO_5011713333" evidence="3">
    <location>
        <begin position="23"/>
        <end position="393"/>
    </location>
</feature>